<dbReference type="EMBL" id="PIQG01000001">
    <property type="protein sequence ID" value="RUO79525.1"/>
    <property type="molecule type" value="Genomic_DNA"/>
</dbReference>
<dbReference type="OrthoDB" id="9804309at2"/>
<dbReference type="AlphaFoldDB" id="A0A432ZNP7"/>
<dbReference type="InterPro" id="IPR041369">
    <property type="entry name" value="TrmO_C"/>
</dbReference>
<reference evidence="4 5" key="1">
    <citation type="journal article" date="2011" name="Front. Microbiol.">
        <title>Genomic signatures of strain selection and enhancement in Bacillus atrophaeus var. globigii, a historical biowarfare simulant.</title>
        <authorList>
            <person name="Gibbons H.S."/>
            <person name="Broomall S.M."/>
            <person name="McNew L.A."/>
            <person name="Daligault H."/>
            <person name="Chapman C."/>
            <person name="Bruce D."/>
            <person name="Karavis M."/>
            <person name="Krepps M."/>
            <person name="McGregor P.A."/>
            <person name="Hong C."/>
            <person name="Park K.H."/>
            <person name="Akmal A."/>
            <person name="Feldman A."/>
            <person name="Lin J.S."/>
            <person name="Chang W.E."/>
            <person name="Higgs B.W."/>
            <person name="Demirev P."/>
            <person name="Lindquist J."/>
            <person name="Liem A."/>
            <person name="Fochler E."/>
            <person name="Read T.D."/>
            <person name="Tapia R."/>
            <person name="Johnson S."/>
            <person name="Bishop-Lilly K.A."/>
            <person name="Detter C."/>
            <person name="Han C."/>
            <person name="Sozhamannan S."/>
            <person name="Rosenzweig C.N."/>
            <person name="Skowronski E.W."/>
        </authorList>
    </citation>
    <scope>NUCLEOTIDE SEQUENCE [LARGE SCALE GENOMIC DNA]</scope>
    <source>
        <strain evidence="4 5">PIT1</strain>
    </source>
</reference>
<dbReference type="InterPro" id="IPR023368">
    <property type="entry name" value="UPF0066_cons_site"/>
</dbReference>
<dbReference type="InterPro" id="IPR023370">
    <property type="entry name" value="TrmO-like_N"/>
</dbReference>
<dbReference type="NCBIfam" id="TIGR00104">
    <property type="entry name" value="tRNA_TsaA"/>
    <property type="match status" value="1"/>
</dbReference>
<evidence type="ECO:0000313" key="5">
    <source>
        <dbReference type="Proteomes" id="UP000288279"/>
    </source>
</evidence>
<keyword evidence="4" id="KW-0489">Methyltransferase</keyword>
<keyword evidence="4" id="KW-0808">Transferase</keyword>
<dbReference type="PANTHER" id="PTHR12818">
    <property type="entry name" value="TRNA (ADENINE(37)-N6)-METHYLTRANSFERASE"/>
    <property type="match status" value="1"/>
</dbReference>
<gene>
    <name evidence="4" type="primary">tsaA</name>
    <name evidence="4" type="ORF">CWI83_03195</name>
</gene>
<sequence length="238" mass="26362">MTIAHHTLEVIGTIHSPYRQKFAIPRQPGLVTAATATIELHGAYAHPDCVRGLAEFSHIWVLFLFHQTIAGGWKPLVRPPRLGGDVKKGVFASRATYRPNGIGMSVLQLKQIESDSDGTRIIVQGADLVDGTPIIDIKPYLPYSDALPMATGGYADSRPQTELTTRFSDVAQAQLAQFAPAYPQLAELIDQVLRQDPRPAYKRSDLKNKTYGMNLFDLNIKWQVIGTENHVISITKDF</sequence>
<dbReference type="GO" id="GO:0089715">
    <property type="term" value="F:tRNA (L-threonylcarbamoyladenosine(37)-C2) methyltransferase activity"/>
    <property type="evidence" value="ECO:0007669"/>
    <property type="project" value="TreeGrafter"/>
</dbReference>
<evidence type="ECO:0000313" key="4">
    <source>
        <dbReference type="EMBL" id="RUO79525.1"/>
    </source>
</evidence>
<accession>A0A432ZNP7</accession>
<dbReference type="InterPro" id="IPR036414">
    <property type="entry name" value="YaeB_N_sf"/>
</dbReference>
<keyword evidence="5" id="KW-1185">Reference proteome</keyword>
<keyword evidence="1" id="KW-0949">S-adenosyl-L-methionine</keyword>
<dbReference type="Pfam" id="PF01980">
    <property type="entry name" value="TrmO_N"/>
    <property type="match status" value="1"/>
</dbReference>
<proteinExistence type="inferred from homology"/>
<dbReference type="Pfam" id="PF18389">
    <property type="entry name" value="TrmO_C"/>
    <property type="match status" value="1"/>
</dbReference>
<dbReference type="SUPFAM" id="SSF118196">
    <property type="entry name" value="YaeB-like"/>
    <property type="match status" value="1"/>
</dbReference>
<comment type="similarity">
    <text evidence="2">Belongs to the tRNA methyltransferase O family.</text>
</comment>
<dbReference type="GO" id="GO:0032259">
    <property type="term" value="P:methylation"/>
    <property type="evidence" value="ECO:0007669"/>
    <property type="project" value="UniProtKB-KW"/>
</dbReference>
<dbReference type="CDD" id="cd09281">
    <property type="entry name" value="UPF0066"/>
    <property type="match status" value="1"/>
</dbReference>
<dbReference type="Proteomes" id="UP000288279">
    <property type="component" value="Unassembled WGS sequence"/>
</dbReference>
<dbReference type="Gene3D" id="2.40.30.70">
    <property type="entry name" value="YaeB-like"/>
    <property type="match status" value="1"/>
</dbReference>
<evidence type="ECO:0000256" key="1">
    <source>
        <dbReference type="ARBA" id="ARBA00022691"/>
    </source>
</evidence>
<evidence type="ECO:0000256" key="2">
    <source>
        <dbReference type="ARBA" id="ARBA00033753"/>
    </source>
</evidence>
<dbReference type="PROSITE" id="PS01318">
    <property type="entry name" value="TSAA_1"/>
    <property type="match status" value="1"/>
</dbReference>
<organism evidence="4 5">
    <name type="scientific">Pseudidiomarina taiwanensis</name>
    <dbReference type="NCBI Taxonomy" id="337250"/>
    <lineage>
        <taxon>Bacteria</taxon>
        <taxon>Pseudomonadati</taxon>
        <taxon>Pseudomonadota</taxon>
        <taxon>Gammaproteobacteria</taxon>
        <taxon>Alteromonadales</taxon>
        <taxon>Idiomarinaceae</taxon>
        <taxon>Pseudidiomarina</taxon>
    </lineage>
</organism>
<dbReference type="InterPro" id="IPR036413">
    <property type="entry name" value="YaeB-like_sf"/>
</dbReference>
<name>A0A432ZNP7_9GAMM</name>
<dbReference type="PROSITE" id="PS51668">
    <property type="entry name" value="TSAA_2"/>
    <property type="match status" value="1"/>
</dbReference>
<dbReference type="InterPro" id="IPR040372">
    <property type="entry name" value="YaeB-like"/>
</dbReference>
<evidence type="ECO:0000259" key="3">
    <source>
        <dbReference type="PROSITE" id="PS51668"/>
    </source>
</evidence>
<protein>
    <submittedName>
        <fullName evidence="4">tRNA (N6-threonylcarbamoyladenosine(37)-N6)-methyltransferase TrmO</fullName>
    </submittedName>
</protein>
<comment type="caution">
    <text evidence="4">The sequence shown here is derived from an EMBL/GenBank/DDBJ whole genome shotgun (WGS) entry which is preliminary data.</text>
</comment>
<dbReference type="PANTHER" id="PTHR12818:SF0">
    <property type="entry name" value="TRNA (ADENINE(37)-N6)-METHYLTRANSFERASE"/>
    <property type="match status" value="1"/>
</dbReference>
<dbReference type="RefSeq" id="WP_126825606.1">
    <property type="nucleotide sequence ID" value="NZ_PIQG01000001.1"/>
</dbReference>
<dbReference type="Gene3D" id="3.30.2310.10">
    <property type="entry name" value="YaeB-like"/>
    <property type="match status" value="1"/>
</dbReference>
<feature type="domain" description="TsaA-like" evidence="3">
    <location>
        <begin position="8"/>
        <end position="149"/>
    </location>
</feature>